<feature type="compositionally biased region" description="Basic and acidic residues" evidence="1">
    <location>
        <begin position="269"/>
        <end position="278"/>
    </location>
</feature>
<evidence type="ECO:0000313" key="2">
    <source>
        <dbReference type="EMBL" id="CAH2281674.1"/>
    </source>
</evidence>
<accession>A0AAD1RUS0</accession>
<dbReference type="Proteomes" id="UP001295444">
    <property type="component" value="Chromosome 04"/>
</dbReference>
<evidence type="ECO:0000313" key="3">
    <source>
        <dbReference type="Proteomes" id="UP001295444"/>
    </source>
</evidence>
<reference evidence="2" key="1">
    <citation type="submission" date="2022-03" db="EMBL/GenBank/DDBJ databases">
        <authorList>
            <person name="Alioto T."/>
            <person name="Alioto T."/>
            <person name="Gomez Garrido J."/>
        </authorList>
    </citation>
    <scope>NUCLEOTIDE SEQUENCE</scope>
</reference>
<name>A0AAD1RUS0_PELCU</name>
<keyword evidence="3" id="KW-1185">Reference proteome</keyword>
<dbReference type="AlphaFoldDB" id="A0AAD1RUS0"/>
<feature type="region of interest" description="Disordered" evidence="1">
    <location>
        <begin position="322"/>
        <end position="366"/>
    </location>
</feature>
<evidence type="ECO:0000256" key="1">
    <source>
        <dbReference type="SAM" id="MobiDB-lite"/>
    </source>
</evidence>
<evidence type="ECO:0008006" key="4">
    <source>
        <dbReference type="Google" id="ProtNLM"/>
    </source>
</evidence>
<feature type="region of interest" description="Disordered" evidence="1">
    <location>
        <begin position="116"/>
        <end position="144"/>
    </location>
</feature>
<protein>
    <recommendedName>
        <fullName evidence="4">BEN domain-containing protein</fullName>
    </recommendedName>
</protein>
<dbReference type="EMBL" id="OW240915">
    <property type="protein sequence ID" value="CAH2281674.1"/>
    <property type="molecule type" value="Genomic_DNA"/>
</dbReference>
<sequence length="481" mass="54110">MSLILSFEGNEGVKPDLITALEKWRDQRTNKHAVSQKGRGFSVISPQLKKAVPGVMKKRGERWNLSALQYEIRAYKERRLILKILQGLKKEQRTLRTEMERSRQEIMEKLGEISQGLRPDRTSNDHITTPSDYVQDLPPSPDEPNNYCFPNYEFPTMTADTPVTNRRLCSSPLTAENMLVFPEEPDILKVPTLNGITLPKHAQIKTLESPDLPVVGSTLQTTTAAVSTDQSISMPTLTSTFPSGSRTTDYMISISDEESSSSNLGVTEVSHDTNRDRLPGTTKPTKQRKRKRKVPLVKTSKTSCSSKKSSIFKEASKVKQALNSSQGKEMIKKRGYSSNQDTKYVPKPTRNSSPSPKIPRLAASHEPKKLGPCLPDIKMCSVSDKMIKCLYKSSKGSLLRFAGLVFRTLVPLETYRQWCHVANYNGTHQKKAIPQNVKKKLLSYMEQYFSITKASEQQQIRDGVNNQLRNPRKTDAHPGVS</sequence>
<organism evidence="2 3">
    <name type="scientific">Pelobates cultripes</name>
    <name type="common">Western spadefoot toad</name>
    <dbReference type="NCBI Taxonomy" id="61616"/>
    <lineage>
        <taxon>Eukaryota</taxon>
        <taxon>Metazoa</taxon>
        <taxon>Chordata</taxon>
        <taxon>Craniata</taxon>
        <taxon>Vertebrata</taxon>
        <taxon>Euteleostomi</taxon>
        <taxon>Amphibia</taxon>
        <taxon>Batrachia</taxon>
        <taxon>Anura</taxon>
        <taxon>Pelobatoidea</taxon>
        <taxon>Pelobatidae</taxon>
        <taxon>Pelobates</taxon>
    </lineage>
</organism>
<feature type="region of interest" description="Disordered" evidence="1">
    <location>
        <begin position="255"/>
        <end position="302"/>
    </location>
</feature>
<proteinExistence type="predicted"/>
<gene>
    <name evidence="2" type="ORF">PECUL_23A016399</name>
</gene>
<feature type="compositionally biased region" description="Basic residues" evidence="1">
    <location>
        <begin position="285"/>
        <end position="295"/>
    </location>
</feature>